<evidence type="ECO:0000256" key="3">
    <source>
        <dbReference type="SAM" id="Coils"/>
    </source>
</evidence>
<feature type="domain" description="ACB" evidence="6">
    <location>
        <begin position="382"/>
        <end position="465"/>
    </location>
</feature>
<dbReference type="CDD" id="cd06093">
    <property type="entry name" value="PX_domain"/>
    <property type="match status" value="1"/>
</dbReference>
<dbReference type="InterPro" id="IPR000582">
    <property type="entry name" value="Acyl-CoA-binding_protein"/>
</dbReference>
<comment type="similarity">
    <text evidence="1">Belongs to the ACBP family.</text>
</comment>
<dbReference type="InterPro" id="IPR001683">
    <property type="entry name" value="PX_dom"/>
</dbReference>
<evidence type="ECO:0000259" key="5">
    <source>
        <dbReference type="PROSITE" id="PS50195"/>
    </source>
</evidence>
<dbReference type="AlphaFoldDB" id="A0AB34IR88"/>
<dbReference type="Gene3D" id="3.30.1520.10">
    <property type="entry name" value="Phox-like domain"/>
    <property type="match status" value="1"/>
</dbReference>
<dbReference type="PROSITE" id="PS51228">
    <property type="entry name" value="ACB_2"/>
    <property type="match status" value="1"/>
</dbReference>
<feature type="region of interest" description="Disordered" evidence="4">
    <location>
        <begin position="1"/>
        <end position="39"/>
    </location>
</feature>
<protein>
    <recommendedName>
        <fullName evidence="9">ACB domain-containing protein</fullName>
    </recommendedName>
</protein>
<dbReference type="GO" id="GO:0000062">
    <property type="term" value="F:fatty-acyl-CoA binding"/>
    <property type="evidence" value="ECO:0007669"/>
    <property type="project" value="InterPro"/>
</dbReference>
<dbReference type="SUPFAM" id="SSF47027">
    <property type="entry name" value="Acyl-CoA binding protein"/>
    <property type="match status" value="1"/>
</dbReference>
<dbReference type="PROSITE" id="PS50195">
    <property type="entry name" value="PX"/>
    <property type="match status" value="1"/>
</dbReference>
<evidence type="ECO:0000256" key="1">
    <source>
        <dbReference type="ARBA" id="ARBA00005567"/>
    </source>
</evidence>
<organism evidence="7 8">
    <name type="scientific">Prymnesium parvum</name>
    <name type="common">Toxic golden alga</name>
    <dbReference type="NCBI Taxonomy" id="97485"/>
    <lineage>
        <taxon>Eukaryota</taxon>
        <taxon>Haptista</taxon>
        <taxon>Haptophyta</taxon>
        <taxon>Prymnesiophyceae</taxon>
        <taxon>Prymnesiales</taxon>
        <taxon>Prymnesiaceae</taxon>
        <taxon>Prymnesium</taxon>
    </lineage>
</organism>
<dbReference type="SUPFAM" id="SSF64268">
    <property type="entry name" value="PX domain"/>
    <property type="match status" value="1"/>
</dbReference>
<dbReference type="EMBL" id="JBGBPQ010000020">
    <property type="protein sequence ID" value="KAL1503984.1"/>
    <property type="molecule type" value="Genomic_DNA"/>
</dbReference>
<dbReference type="InterPro" id="IPR035984">
    <property type="entry name" value="Acyl-CoA-binding_sf"/>
</dbReference>
<feature type="coiled-coil region" evidence="3">
    <location>
        <begin position="271"/>
        <end position="308"/>
    </location>
</feature>
<accession>A0AB34IR88</accession>
<evidence type="ECO:0000256" key="4">
    <source>
        <dbReference type="SAM" id="MobiDB-lite"/>
    </source>
</evidence>
<reference evidence="7 8" key="1">
    <citation type="journal article" date="2024" name="Science">
        <title>Giant polyketide synthase enzymes in the biosynthesis of giant marine polyether toxins.</title>
        <authorList>
            <person name="Fallon T.R."/>
            <person name="Shende V.V."/>
            <person name="Wierzbicki I.H."/>
            <person name="Pendleton A.L."/>
            <person name="Watervoot N.F."/>
            <person name="Auber R.P."/>
            <person name="Gonzalez D.J."/>
            <person name="Wisecaver J.H."/>
            <person name="Moore B.S."/>
        </authorList>
    </citation>
    <scope>NUCLEOTIDE SEQUENCE [LARGE SCALE GENOMIC DNA]</scope>
    <source>
        <strain evidence="7 8">12B1</strain>
    </source>
</reference>
<gene>
    <name evidence="7" type="ORF">AB1Y20_010400</name>
</gene>
<dbReference type="Proteomes" id="UP001515480">
    <property type="component" value="Unassembled WGS sequence"/>
</dbReference>
<dbReference type="Pfam" id="PF00887">
    <property type="entry name" value="ACBP"/>
    <property type="match status" value="1"/>
</dbReference>
<dbReference type="Gene3D" id="1.20.80.10">
    <property type="match status" value="1"/>
</dbReference>
<dbReference type="PANTHER" id="PTHR23310">
    <property type="entry name" value="ACYL-COA-BINDING PROTEIN, ACBP"/>
    <property type="match status" value="1"/>
</dbReference>
<evidence type="ECO:0000259" key="6">
    <source>
        <dbReference type="PROSITE" id="PS51228"/>
    </source>
</evidence>
<dbReference type="Pfam" id="PF00787">
    <property type="entry name" value="PX"/>
    <property type="match status" value="1"/>
</dbReference>
<evidence type="ECO:0000313" key="8">
    <source>
        <dbReference type="Proteomes" id="UP001515480"/>
    </source>
</evidence>
<evidence type="ECO:0000313" key="7">
    <source>
        <dbReference type="EMBL" id="KAL1503984.1"/>
    </source>
</evidence>
<dbReference type="InterPro" id="IPR014352">
    <property type="entry name" value="FERM/acyl-CoA-bd_prot_sf"/>
</dbReference>
<keyword evidence="3" id="KW-0175">Coiled coil</keyword>
<dbReference type="GO" id="GO:0006631">
    <property type="term" value="P:fatty acid metabolic process"/>
    <property type="evidence" value="ECO:0007669"/>
    <property type="project" value="TreeGrafter"/>
</dbReference>
<dbReference type="InterPro" id="IPR036871">
    <property type="entry name" value="PX_dom_sf"/>
</dbReference>
<evidence type="ECO:0008006" key="9">
    <source>
        <dbReference type="Google" id="ProtNLM"/>
    </source>
</evidence>
<sequence>MSAPSSPTPRPSSLPSPSPPCSSPLPPPAPTPVPPPPPQPLVRVASLHLRHAPHSSEARFAFLLELRTPRGALVRTTHRYSDLRQLACRVALLDPAGAAALPPFPRRHFFSPQTAAFLLQRAAEIECYLAALLRSPRLRELRDVRELFASYFEAAEGGEGEGGGGNGKGVEVGEGGEARRGEAKGAEGVCATPAERGLATAFAEACEPARHRPSAAVAAVACAALLAALCGGSPLVACLACLLGLSAQPSTRRPHRKWEGDGAYKPAVEAVEAVEAEIVEVVEEVEGLEAVEAEIVEVVEEVEGVEAEGLEAEGVEAEVVEVEGEGEEGVEAETVEGVEAVETVETVEADTAEADTAEADTAGVVEGVEAAEAVAEGGSAEVAERFGRAVEGARALRAPPNEVLLQLYALFKQAGGNDAPANPPSRMQVVARAKWAAWDALRGRSALEAQLDYCALVEKLQAASS</sequence>
<dbReference type="GO" id="GO:0035091">
    <property type="term" value="F:phosphatidylinositol binding"/>
    <property type="evidence" value="ECO:0007669"/>
    <property type="project" value="InterPro"/>
</dbReference>
<dbReference type="PANTHER" id="PTHR23310:SF62">
    <property type="entry name" value="ACYL-COA BINDING PROTEIN 1, ISOFORM A"/>
    <property type="match status" value="1"/>
</dbReference>
<keyword evidence="8" id="KW-1185">Reference proteome</keyword>
<evidence type="ECO:0000256" key="2">
    <source>
        <dbReference type="ARBA" id="ARBA00023121"/>
    </source>
</evidence>
<name>A0AB34IR88_PRYPA</name>
<proteinExistence type="inferred from homology"/>
<comment type="caution">
    <text evidence="7">The sequence shown here is derived from an EMBL/GenBank/DDBJ whole genome shotgun (WGS) entry which is preliminary data.</text>
</comment>
<feature type="domain" description="PX" evidence="5">
    <location>
        <begin position="40"/>
        <end position="155"/>
    </location>
</feature>
<keyword evidence="2" id="KW-0446">Lipid-binding</keyword>